<dbReference type="GO" id="GO:0016787">
    <property type="term" value="F:hydrolase activity"/>
    <property type="evidence" value="ECO:0007669"/>
    <property type="project" value="UniProtKB-KW"/>
</dbReference>
<gene>
    <name evidence="3" type="ORF">GEOBRER4_n2761</name>
</gene>
<keyword evidence="3" id="KW-0547">Nucleotide-binding</keyword>
<evidence type="ECO:0000313" key="3">
    <source>
        <dbReference type="EMBL" id="BCG47911.1"/>
    </source>
</evidence>
<name>A0A6S6M8U0_9BACT</name>
<dbReference type="Gene3D" id="3.40.50.300">
    <property type="entry name" value="P-loop containing nucleotide triphosphate hydrolases"/>
    <property type="match status" value="2"/>
</dbReference>
<feature type="domain" description="Helicase C-terminal" evidence="2">
    <location>
        <begin position="840"/>
        <end position="1011"/>
    </location>
</feature>
<keyword evidence="1" id="KW-0378">Hydrolase</keyword>
<organism evidence="3 4">
    <name type="scientific">Citrifermentans bremense</name>
    <dbReference type="NCBI Taxonomy" id="60035"/>
    <lineage>
        <taxon>Bacteria</taxon>
        <taxon>Pseudomonadati</taxon>
        <taxon>Thermodesulfobacteriota</taxon>
        <taxon>Desulfuromonadia</taxon>
        <taxon>Geobacterales</taxon>
        <taxon>Geobacteraceae</taxon>
        <taxon>Citrifermentans</taxon>
    </lineage>
</organism>
<dbReference type="GO" id="GO:0004386">
    <property type="term" value="F:helicase activity"/>
    <property type="evidence" value="ECO:0007669"/>
    <property type="project" value="UniProtKB-KW"/>
</dbReference>
<keyword evidence="4" id="KW-1185">Reference proteome</keyword>
<dbReference type="PROSITE" id="PS51194">
    <property type="entry name" value="HELICASE_CTER"/>
    <property type="match status" value="1"/>
</dbReference>
<proteinExistence type="predicted"/>
<evidence type="ECO:0000259" key="2">
    <source>
        <dbReference type="PROSITE" id="PS51194"/>
    </source>
</evidence>
<dbReference type="PANTHER" id="PTHR45766:SF6">
    <property type="entry name" value="SWI_SNF-RELATED MATRIX-ASSOCIATED ACTIN-DEPENDENT REGULATOR OF CHROMATIN SUBFAMILY A-LIKE PROTEIN 1"/>
    <property type="match status" value="1"/>
</dbReference>
<dbReference type="Pfam" id="PF00271">
    <property type="entry name" value="Helicase_C"/>
    <property type="match status" value="1"/>
</dbReference>
<dbReference type="InterPro" id="IPR027417">
    <property type="entry name" value="P-loop_NTPase"/>
</dbReference>
<keyword evidence="3" id="KW-0347">Helicase</keyword>
<dbReference type="SUPFAM" id="SSF52540">
    <property type="entry name" value="P-loop containing nucleoside triphosphate hydrolases"/>
    <property type="match status" value="2"/>
</dbReference>
<sequence length="1083" mass="123225">MSAAAGVRPDVHKILSQLKPFQRDTVEYVFQRMYLDSDSTNRFLVADEVGLGKTMVAKGLLAKAIDHLWSTVERIDVVYICSNADIARQNITRLNLTGSSDAGFASRITLLPMYLDALQERKLNFISFTPGTSFDMRSSMGVAEERRLLYWMLHEAWEFGERIGPKNVLQGYVSNAEGWRSGLQIKPYFDAGVCAGFIAAITEYDAEGVCDGRVPLRQRFEALCEFLFRADRRITTEVAVERNRVIGILRRILAKACLRFLEPDIVIMDEFQRFKNLLSGEDEAGQLAQELFNYSDQHSEVRTLLLSATPYKMYTQYGDQEDDHYQDFLDTIRFLEKKEPLEIQGILKEFRQELFRCHDGEFGKLVDIKSRLERRLRRVISRKERIAGSVTNDDMLTDKSEKRLPVLTSKDVQHYLVLQKIARHLEHGEMIEYWKSSPYLLNFMDGYKFKERLHAAVDSGTTQELAAIIGSAPDVVLPWKQVARYGEIPPANPRLQQLLDDIIDSGAWQLLWMPPSLPYYAPSTGPYADLGEAQLTKRLVFSSWNVVPKMIAAMVSYEAERRMFGLFETNPEYSPDWRKKQGTLLKFAANERLTGMPVLGVLYPCFTLAQLCDPLDIYAESLRLSNGMPSLDAVKTCVEAKIETLLGNLAAQENMSAAVDENWYWAAPILLDFQHDKKVADCWFNQEDLDELWSGEETDEAEYEDEDKGKGKESNWSLHVKRAKELQAGAVVLGRKPHDLTQVLTLMALGGPAIIALRALCRLTGSFHAGIDHRNGAAKVAWGFRSFFNRPEVTCLLRGLDRDPVYWRRILEYSAEGGLQSVLDEYVHVLQEHLGLMDHDETETVYAVATAVVESLQLITARIDVDKLEPLVRKKESMRGHFALRFGTQDSEDTGKEPTREDRVRQAFNSPFWPFVLSSTSVGQEGLDFHPYCHAIVHWNLPSNPVDMEQREGRVHRYKGHAVRKNLAQTYSHTVATRTISDPWKAMFAEAVRDHSSASRGMSPYWNFPVEGGARVERYVPALPFSRDHIKLAALRKSLAIYRMVFGQSRQEDLVEYLLKHLSEAEVAPVSELLQIDLSAPIS</sequence>
<dbReference type="EMBL" id="AP023213">
    <property type="protein sequence ID" value="BCG47911.1"/>
    <property type="molecule type" value="Genomic_DNA"/>
</dbReference>
<dbReference type="AlphaFoldDB" id="A0A6S6M8U0"/>
<dbReference type="SMART" id="SM00487">
    <property type="entry name" value="DEXDc"/>
    <property type="match status" value="1"/>
</dbReference>
<keyword evidence="3" id="KW-0067">ATP-binding</keyword>
<reference evidence="3 4" key="1">
    <citation type="submission" date="2020-06" db="EMBL/GenBank/DDBJ databases">
        <title>Interaction of electrochemicaly active bacteria, Geobacter bremensis R4 on different carbon anode.</title>
        <authorList>
            <person name="Meng L."/>
            <person name="Yoshida N."/>
        </authorList>
    </citation>
    <scope>NUCLEOTIDE SEQUENCE [LARGE SCALE GENOMIC DNA]</scope>
    <source>
        <strain evidence="3 4">R4</strain>
    </source>
</reference>
<protein>
    <submittedName>
        <fullName evidence="3">Helicase, C-terminal</fullName>
    </submittedName>
</protein>
<dbReference type="Proteomes" id="UP000515472">
    <property type="component" value="Chromosome"/>
</dbReference>
<dbReference type="RefSeq" id="WP_185242734.1">
    <property type="nucleotide sequence ID" value="NZ_AP023213.1"/>
</dbReference>
<evidence type="ECO:0000256" key="1">
    <source>
        <dbReference type="ARBA" id="ARBA00022801"/>
    </source>
</evidence>
<dbReference type="KEGG" id="gbn:GEOBRER4_26610"/>
<dbReference type="PANTHER" id="PTHR45766">
    <property type="entry name" value="DNA ANNEALING HELICASE AND ENDONUCLEASE ZRANB3 FAMILY MEMBER"/>
    <property type="match status" value="1"/>
</dbReference>
<accession>A0A6S6M8U0</accession>
<dbReference type="InterPro" id="IPR014001">
    <property type="entry name" value="Helicase_ATP-bd"/>
</dbReference>
<evidence type="ECO:0000313" key="4">
    <source>
        <dbReference type="Proteomes" id="UP000515472"/>
    </source>
</evidence>
<dbReference type="InterPro" id="IPR001650">
    <property type="entry name" value="Helicase_C-like"/>
</dbReference>